<dbReference type="Proteomes" id="UP001642484">
    <property type="component" value="Unassembled WGS sequence"/>
</dbReference>
<evidence type="ECO:0000259" key="1">
    <source>
        <dbReference type="PROSITE" id="PS50263"/>
    </source>
</evidence>
<dbReference type="InterPro" id="IPR036526">
    <property type="entry name" value="C-N_Hydrolase_sf"/>
</dbReference>
<feature type="domain" description="CN hydrolase" evidence="1">
    <location>
        <begin position="57"/>
        <end position="302"/>
    </location>
</feature>
<gene>
    <name evidence="2" type="ORF">CCMP2556_LOCUS42047</name>
</gene>
<comment type="caution">
    <text evidence="2">The sequence shown here is derived from an EMBL/GenBank/DDBJ whole genome shotgun (WGS) entry which is preliminary data.</text>
</comment>
<dbReference type="PANTHER" id="PTHR23088:SF27">
    <property type="entry name" value="DEAMINATED GLUTATHIONE AMIDASE"/>
    <property type="match status" value="1"/>
</dbReference>
<dbReference type="Pfam" id="PF00795">
    <property type="entry name" value="CN_hydrolase"/>
    <property type="match status" value="1"/>
</dbReference>
<dbReference type="PANTHER" id="PTHR23088">
    <property type="entry name" value="NITRILASE-RELATED"/>
    <property type="match status" value="1"/>
</dbReference>
<dbReference type="InterPro" id="IPR003010">
    <property type="entry name" value="C-N_Hydrolase"/>
</dbReference>
<dbReference type="EMBL" id="CAXAMN010024461">
    <property type="protein sequence ID" value="CAK9086842.1"/>
    <property type="molecule type" value="Genomic_DNA"/>
</dbReference>
<dbReference type="CDD" id="cd07197">
    <property type="entry name" value="nitrilase"/>
    <property type="match status" value="1"/>
</dbReference>
<proteinExistence type="predicted"/>
<evidence type="ECO:0000313" key="2">
    <source>
        <dbReference type="EMBL" id="CAK9086842.1"/>
    </source>
</evidence>
<accession>A0ABP0QIN9</accession>
<reference evidence="2 3" key="1">
    <citation type="submission" date="2024-02" db="EMBL/GenBank/DDBJ databases">
        <authorList>
            <person name="Chen Y."/>
            <person name="Shah S."/>
            <person name="Dougan E. K."/>
            <person name="Thang M."/>
            <person name="Chan C."/>
        </authorList>
    </citation>
    <scope>NUCLEOTIDE SEQUENCE [LARGE SCALE GENOMIC DNA]</scope>
</reference>
<evidence type="ECO:0000313" key="3">
    <source>
        <dbReference type="Proteomes" id="UP001642484"/>
    </source>
</evidence>
<protein>
    <recommendedName>
        <fullName evidence="1">CN hydrolase domain-containing protein</fullName>
    </recommendedName>
</protein>
<dbReference type="Gene3D" id="3.60.110.10">
    <property type="entry name" value="Carbon-nitrogen hydrolase"/>
    <property type="match status" value="1"/>
</dbReference>
<name>A0ABP0QIN9_9DINO</name>
<organism evidence="2 3">
    <name type="scientific">Durusdinium trenchii</name>
    <dbReference type="NCBI Taxonomy" id="1381693"/>
    <lineage>
        <taxon>Eukaryota</taxon>
        <taxon>Sar</taxon>
        <taxon>Alveolata</taxon>
        <taxon>Dinophyceae</taxon>
        <taxon>Suessiales</taxon>
        <taxon>Symbiodiniaceae</taxon>
        <taxon>Durusdinium</taxon>
    </lineage>
</organism>
<dbReference type="SUPFAM" id="SSF56317">
    <property type="entry name" value="Carbon-nitrogen hydrolase"/>
    <property type="match status" value="1"/>
</dbReference>
<dbReference type="PROSITE" id="PS50263">
    <property type="entry name" value="CN_HYDROLASE"/>
    <property type="match status" value="1"/>
</dbReference>
<keyword evidence="3" id="KW-1185">Reference proteome</keyword>
<sequence>MLNCRVCLAVPRQLRLHSLTNSMLLHVWLEPDAFNLSFRLYATHPERRWWRSAMGSLKVALVQIQQAEDQESCKEDVLQHAADVIMAAPSADIYLLPELAPTGYNQHVFDSLDVWAEAEGPDAATCQVLSTVAKERDAFICYGVPFCHPDGGYTIRQVVLDNSGAVIATYDKIHLCHFGDGRETNWFRPGEHLCFFDCRGFRLGVLICADMRYTELCRELAIGRGCDVLLHPTAFARDVTFASWPSFVECRALENQVYWAAVNYAGDHFGGSMWCPPWVDGVERKMFRLGIEEAVVVHEATKEELASVRSSFPFLAARKDRSDYLSPQDR</sequence>